<accession>A0ABY4BZC2</accession>
<dbReference type="RefSeq" id="WP_243556505.1">
    <property type="nucleotide sequence ID" value="NZ_CP094528.1"/>
</dbReference>
<feature type="region of interest" description="Disordered" evidence="1">
    <location>
        <begin position="31"/>
        <end position="67"/>
    </location>
</feature>
<name>A0ABY4BZC2_9MICO</name>
<feature type="chain" id="PRO_5047468915" evidence="2">
    <location>
        <begin position="32"/>
        <end position="209"/>
    </location>
</feature>
<evidence type="ECO:0000256" key="1">
    <source>
        <dbReference type="SAM" id="MobiDB-lite"/>
    </source>
</evidence>
<keyword evidence="3" id="KW-0547">Nucleotide-binding</keyword>
<feature type="compositionally biased region" description="Low complexity" evidence="1">
    <location>
        <begin position="38"/>
        <end position="67"/>
    </location>
</feature>
<protein>
    <submittedName>
        <fullName evidence="3">Iron ABC transporter ATP-binding protein</fullName>
    </submittedName>
</protein>
<keyword evidence="4" id="KW-1185">Reference proteome</keyword>
<dbReference type="GO" id="GO:0005524">
    <property type="term" value="F:ATP binding"/>
    <property type="evidence" value="ECO:0007669"/>
    <property type="project" value="UniProtKB-KW"/>
</dbReference>
<evidence type="ECO:0000313" key="3">
    <source>
        <dbReference type="EMBL" id="UOE44586.1"/>
    </source>
</evidence>
<keyword evidence="2" id="KW-0732">Signal</keyword>
<dbReference type="PROSITE" id="PS51257">
    <property type="entry name" value="PROKAR_LIPOPROTEIN"/>
    <property type="match status" value="1"/>
</dbReference>
<proteinExistence type="predicted"/>
<organism evidence="3 4">
    <name type="scientific">Agromyces larvae</name>
    <dbReference type="NCBI Taxonomy" id="2929802"/>
    <lineage>
        <taxon>Bacteria</taxon>
        <taxon>Bacillati</taxon>
        <taxon>Actinomycetota</taxon>
        <taxon>Actinomycetes</taxon>
        <taxon>Micrococcales</taxon>
        <taxon>Microbacteriaceae</taxon>
        <taxon>Agromyces</taxon>
    </lineage>
</organism>
<evidence type="ECO:0000256" key="2">
    <source>
        <dbReference type="SAM" id="SignalP"/>
    </source>
</evidence>
<sequence>MFRSARRRLRPPLVVAAAAGAAMLLAGCTPASPTPTGSASATEHPTETTPATGDPTPGETTAPEETSPPFAIGCDELLTPDQVYAFNPNFGAAPGYEPASAGIRAVVDAGGTACGWLNQTSGELIEVAVATPSATAIAAAANGAASRLQAVPTYGTPPDVEGYFGRSGQAGSAQVFSGRYWVVVESDALFEPGDATALVGSVLGNLPAA</sequence>
<feature type="signal peptide" evidence="2">
    <location>
        <begin position="1"/>
        <end position="31"/>
    </location>
</feature>
<evidence type="ECO:0000313" key="4">
    <source>
        <dbReference type="Proteomes" id="UP000832097"/>
    </source>
</evidence>
<reference evidence="3 4" key="1">
    <citation type="submission" date="2022-03" db="EMBL/GenBank/DDBJ databases">
        <title>Mucilaginibacter sp. isolated from the gut of Protaetia brevitarsis seulensis larvae.</title>
        <authorList>
            <person name="Won M."/>
            <person name="Kim S.-J."/>
            <person name="Kwon S.-W."/>
        </authorList>
    </citation>
    <scope>NUCLEOTIDE SEQUENCE [LARGE SCALE GENOMIC DNA]</scope>
    <source>
        <strain evidence="3 4">CFWR-12</strain>
    </source>
</reference>
<dbReference type="EMBL" id="CP094528">
    <property type="protein sequence ID" value="UOE44586.1"/>
    <property type="molecule type" value="Genomic_DNA"/>
</dbReference>
<gene>
    <name evidence="3" type="ORF">MTO99_01985</name>
</gene>
<keyword evidence="3" id="KW-0067">ATP-binding</keyword>
<dbReference type="Proteomes" id="UP000832097">
    <property type="component" value="Chromosome"/>
</dbReference>